<accession>A0ABR0RLB9</accession>
<dbReference type="SUPFAM" id="SSF53756">
    <property type="entry name" value="UDP-Glycosyltransferase/glycogen phosphorylase"/>
    <property type="match status" value="1"/>
</dbReference>
<dbReference type="RefSeq" id="XP_064729485.1">
    <property type="nucleotide sequence ID" value="XM_064875085.1"/>
</dbReference>
<evidence type="ECO:0008006" key="6">
    <source>
        <dbReference type="Google" id="ProtNLM"/>
    </source>
</evidence>
<organism evidence="4 5">
    <name type="scientific">Knufia obscura</name>
    <dbReference type="NCBI Taxonomy" id="1635080"/>
    <lineage>
        <taxon>Eukaryota</taxon>
        <taxon>Fungi</taxon>
        <taxon>Dikarya</taxon>
        <taxon>Ascomycota</taxon>
        <taxon>Pezizomycotina</taxon>
        <taxon>Eurotiomycetes</taxon>
        <taxon>Chaetothyriomycetidae</taxon>
        <taxon>Chaetothyriales</taxon>
        <taxon>Trichomeriaceae</taxon>
        <taxon>Knufia</taxon>
    </lineage>
</organism>
<gene>
    <name evidence="4" type="ORF">PMZ80_006673</name>
</gene>
<keyword evidence="2" id="KW-0808">Transferase</keyword>
<dbReference type="EMBL" id="JAVHJV010000007">
    <property type="protein sequence ID" value="KAK5941395.1"/>
    <property type="molecule type" value="Genomic_DNA"/>
</dbReference>
<proteinExistence type="predicted"/>
<evidence type="ECO:0000313" key="4">
    <source>
        <dbReference type="EMBL" id="KAK5941395.1"/>
    </source>
</evidence>
<keyword evidence="1" id="KW-0328">Glycosyltransferase</keyword>
<evidence type="ECO:0000313" key="5">
    <source>
        <dbReference type="Proteomes" id="UP001334248"/>
    </source>
</evidence>
<evidence type="ECO:0000256" key="1">
    <source>
        <dbReference type="ARBA" id="ARBA00022676"/>
    </source>
</evidence>
<dbReference type="Gene3D" id="3.40.50.2000">
    <property type="entry name" value="Glycogen Phosphorylase B"/>
    <property type="match status" value="1"/>
</dbReference>
<dbReference type="Proteomes" id="UP001334248">
    <property type="component" value="Unassembled WGS sequence"/>
</dbReference>
<keyword evidence="5" id="KW-1185">Reference proteome</keyword>
<feature type="region of interest" description="Disordered" evidence="3">
    <location>
        <begin position="1"/>
        <end position="27"/>
    </location>
</feature>
<sequence>MNRFSRNYTESEELTPRSSPAASDESLRDHEIYQHPRVVSPDRAQIDGYRQMRVAMVQTAAGLKPPSGGFRGNYATLFALAKHGHTTMQFCWAYKKDINSAVAELKAEKKFQDSEWTWGSTYMLDTNSEQVKVTWWKFKNVHDVLCVALDAEVMIPTYPNNIQQEDAATWIETGERSARAQLYADWIADHLTKFETTHVIFNDAFANVVTAEMPALREKAARIEVIHTLEQLPAGPYAGGISGGAKTQAELPLFKELDGLVAVSKAVQKYAKDHCGLDSEMIPNHAWSYKDKDTGDWPRYRHNFAKQTVAMVNPAFVKGYEIFLGMARENKQRVVENNWDELLNRPVYNFVAYISWGTDPDMIKDLQAAGVKTLDPVTDMEPAFDNISVLIVPSLWQEAWGLVATEAQLRGIPVIASDVGGLAESKRYVGPLLQVNKVCGTKRNTNGNYIIPQQDIGPWMRELDLLLTDKDRYEASSHMSYYTTRQWIRQFDVRGMEKYLLSLAK</sequence>
<name>A0ABR0RLB9_9EURO</name>
<dbReference type="PANTHER" id="PTHR12526:SF510">
    <property type="entry name" value="D-INOSITOL 3-PHOSPHATE GLYCOSYLTRANSFERASE"/>
    <property type="match status" value="1"/>
</dbReference>
<evidence type="ECO:0000256" key="2">
    <source>
        <dbReference type="ARBA" id="ARBA00022679"/>
    </source>
</evidence>
<dbReference type="GeneID" id="90000122"/>
<evidence type="ECO:0000256" key="3">
    <source>
        <dbReference type="SAM" id="MobiDB-lite"/>
    </source>
</evidence>
<reference evidence="4 5" key="1">
    <citation type="journal article" date="2023" name="Res Sq">
        <title>Genomic and morphological characterization of Knufia obscura isolated from the Mars 2020 spacecraft assembly facility.</title>
        <authorList>
            <person name="Chander A.M."/>
            <person name="Teixeira M.M."/>
            <person name="Singh N.K."/>
            <person name="Williams M.P."/>
            <person name="Parker C.W."/>
            <person name="Leo P."/>
            <person name="Stajich J.E."/>
            <person name="Torok T."/>
            <person name="Tighe S."/>
            <person name="Mason C.E."/>
            <person name="Venkateswaran K."/>
        </authorList>
    </citation>
    <scope>NUCLEOTIDE SEQUENCE [LARGE SCALE GENOMIC DNA]</scope>
    <source>
        <strain evidence="4 5">CCFEE 5817</strain>
    </source>
</reference>
<dbReference type="Pfam" id="PF13692">
    <property type="entry name" value="Glyco_trans_1_4"/>
    <property type="match status" value="1"/>
</dbReference>
<protein>
    <recommendedName>
        <fullName evidence="6">Glycosyltransferase</fullName>
    </recommendedName>
</protein>
<dbReference type="PANTHER" id="PTHR12526">
    <property type="entry name" value="GLYCOSYLTRANSFERASE"/>
    <property type="match status" value="1"/>
</dbReference>
<comment type="caution">
    <text evidence="4">The sequence shown here is derived from an EMBL/GenBank/DDBJ whole genome shotgun (WGS) entry which is preliminary data.</text>
</comment>